<dbReference type="PROSITE" id="PS51186">
    <property type="entry name" value="GNAT"/>
    <property type="match status" value="1"/>
</dbReference>
<dbReference type="PANTHER" id="PTHR13355">
    <property type="entry name" value="GLUCOSAMINE 6-PHOSPHATE N-ACETYLTRANSFERASE"/>
    <property type="match status" value="1"/>
</dbReference>
<dbReference type="EMBL" id="LS483476">
    <property type="protein sequence ID" value="SQI60809.1"/>
    <property type="molecule type" value="Genomic_DNA"/>
</dbReference>
<organism evidence="2 3">
    <name type="scientific">Lederbergia lenta</name>
    <name type="common">Bacillus lentus</name>
    <dbReference type="NCBI Taxonomy" id="1467"/>
    <lineage>
        <taxon>Bacteria</taxon>
        <taxon>Bacillati</taxon>
        <taxon>Bacillota</taxon>
        <taxon>Bacilli</taxon>
        <taxon>Bacillales</taxon>
        <taxon>Bacillaceae</taxon>
        <taxon>Lederbergia</taxon>
    </lineage>
</organism>
<dbReference type="KEGG" id="blen:NCTC4824_02930"/>
<sequence>MLKVLKVVTDEQIQDAFNVRTKVFVEEQNVPSELEIDELEAEAAHFVLYNEGLPIGAGRFRVVDNYGKIERICVLKDQRKSGAGVLIMNAIEGYAKSFPLNLLKLNAQISAIPFYEKLGYTVVSSEFLDAGIPHKTMEKHI</sequence>
<evidence type="ECO:0000313" key="2">
    <source>
        <dbReference type="EMBL" id="SQI60809.1"/>
    </source>
</evidence>
<dbReference type="InterPro" id="IPR016181">
    <property type="entry name" value="Acyl_CoA_acyltransferase"/>
</dbReference>
<gene>
    <name evidence="2" type="primary">yjcF</name>
    <name evidence="2" type="ORF">NCTC4824_02930</name>
</gene>
<dbReference type="SUPFAM" id="SSF55729">
    <property type="entry name" value="Acyl-CoA N-acyltransferases (Nat)"/>
    <property type="match status" value="1"/>
</dbReference>
<keyword evidence="3" id="KW-1185">Reference proteome</keyword>
<keyword evidence="2" id="KW-0808">Transferase</keyword>
<proteinExistence type="predicted"/>
<reference evidence="2 3" key="1">
    <citation type="submission" date="2018-06" db="EMBL/GenBank/DDBJ databases">
        <authorList>
            <consortium name="Pathogen Informatics"/>
            <person name="Doyle S."/>
        </authorList>
    </citation>
    <scope>NUCLEOTIDE SEQUENCE [LARGE SCALE GENOMIC DNA]</scope>
    <source>
        <strain evidence="2 3">NCTC4824</strain>
    </source>
</reference>
<dbReference type="RefSeq" id="WP_066140412.1">
    <property type="nucleotide sequence ID" value="NZ_CBCSGM010000001.1"/>
</dbReference>
<keyword evidence="2" id="KW-0012">Acyltransferase</keyword>
<accession>A0A2X4WDJ3</accession>
<dbReference type="CDD" id="cd04301">
    <property type="entry name" value="NAT_SF"/>
    <property type="match status" value="1"/>
</dbReference>
<dbReference type="AlphaFoldDB" id="A0A2X4WDJ3"/>
<name>A0A2X4WDJ3_LEDLE</name>
<dbReference type="GO" id="GO:0004343">
    <property type="term" value="F:glucosamine 6-phosphate N-acetyltransferase activity"/>
    <property type="evidence" value="ECO:0007669"/>
    <property type="project" value="TreeGrafter"/>
</dbReference>
<dbReference type="Gene3D" id="3.40.630.30">
    <property type="match status" value="1"/>
</dbReference>
<dbReference type="STRING" id="1348624.GCA_001591545_01978"/>
<dbReference type="InterPro" id="IPR039143">
    <property type="entry name" value="GNPNAT1-like"/>
</dbReference>
<dbReference type="Proteomes" id="UP000249134">
    <property type="component" value="Chromosome 1"/>
</dbReference>
<dbReference type="InterPro" id="IPR000182">
    <property type="entry name" value="GNAT_dom"/>
</dbReference>
<dbReference type="PANTHER" id="PTHR13355:SF11">
    <property type="entry name" value="GLUCOSAMINE 6-PHOSPHATE N-ACETYLTRANSFERASE"/>
    <property type="match status" value="1"/>
</dbReference>
<dbReference type="EC" id="2.3.1.-" evidence="2"/>
<protein>
    <submittedName>
        <fullName evidence="2">GCN5-like N-acetyltransferase</fullName>
        <ecNumber evidence="2">2.3.1.-</ecNumber>
    </submittedName>
</protein>
<evidence type="ECO:0000313" key="3">
    <source>
        <dbReference type="Proteomes" id="UP000249134"/>
    </source>
</evidence>
<evidence type="ECO:0000259" key="1">
    <source>
        <dbReference type="PROSITE" id="PS51186"/>
    </source>
</evidence>
<feature type="domain" description="N-acetyltransferase" evidence="1">
    <location>
        <begin position="3"/>
        <end position="141"/>
    </location>
</feature>
<dbReference type="Pfam" id="PF13673">
    <property type="entry name" value="Acetyltransf_10"/>
    <property type="match status" value="1"/>
</dbReference>